<reference evidence="3" key="2">
    <citation type="submission" date="2023-01" db="EMBL/GenBank/DDBJ databases">
        <authorList>
            <person name="Sun Q."/>
            <person name="Evtushenko L."/>
        </authorList>
    </citation>
    <scope>NUCLEOTIDE SEQUENCE</scope>
    <source>
        <strain evidence="3">VKM Ac-1069</strain>
    </source>
</reference>
<dbReference type="PROSITE" id="PS51482">
    <property type="entry name" value="DEGV"/>
    <property type="match status" value="1"/>
</dbReference>
<evidence type="ECO:0008006" key="5">
    <source>
        <dbReference type="Google" id="ProtNLM"/>
    </source>
</evidence>
<keyword evidence="1" id="KW-0446">Lipid-binding</keyword>
<evidence type="ECO:0000313" key="4">
    <source>
        <dbReference type="Proteomes" id="UP001143463"/>
    </source>
</evidence>
<evidence type="ECO:0000256" key="2">
    <source>
        <dbReference type="SAM" id="MobiDB-lite"/>
    </source>
</evidence>
<dbReference type="AlphaFoldDB" id="A0A9W6NV37"/>
<dbReference type="Proteomes" id="UP001143463">
    <property type="component" value="Unassembled WGS sequence"/>
</dbReference>
<dbReference type="Gene3D" id="3.30.1180.10">
    <property type="match status" value="1"/>
</dbReference>
<evidence type="ECO:0000313" key="3">
    <source>
        <dbReference type="EMBL" id="GLL10017.1"/>
    </source>
</evidence>
<name>A0A9W6NV37_9PSEU</name>
<evidence type="ECO:0000256" key="1">
    <source>
        <dbReference type="ARBA" id="ARBA00023121"/>
    </source>
</evidence>
<dbReference type="InterPro" id="IPR043168">
    <property type="entry name" value="DegV_C"/>
</dbReference>
<dbReference type="Gene3D" id="3.40.50.10170">
    <property type="match status" value="1"/>
</dbReference>
<sequence length="329" mass="33609">MPDSALDPRSAAVTERADRATDPEGAEDTAPDGAEAPADAAGRAGAEEVAGRVAVVTDSTADLPSSLAGAVRVVPLEVRLGDRVVRDGVDIGPGELSAAIADRRLDVQTSRPTPEAFAETYRDLLAAGASAVVSVHLSRELSGTWDAARLAAEEVDPGRVRVVDSRALGMGLGFAVLAADRAAAEGADPADVEAAAAAVAARCRVIFCVDELDRLRRGGRIGTAAAVLGTVLAVKPLLHLVDGRITALEKVRTSARATQRLVEHAVAAAGAEADLAVHHLGVPERAEELADRLAERLPASPRPVVSEISAVIGAHVGNGALGVVVVPRA</sequence>
<dbReference type="InterPro" id="IPR050270">
    <property type="entry name" value="DegV_domain_contain"/>
</dbReference>
<organism evidence="3 4">
    <name type="scientific">Pseudonocardia halophobica</name>
    <dbReference type="NCBI Taxonomy" id="29401"/>
    <lineage>
        <taxon>Bacteria</taxon>
        <taxon>Bacillati</taxon>
        <taxon>Actinomycetota</taxon>
        <taxon>Actinomycetes</taxon>
        <taxon>Pseudonocardiales</taxon>
        <taxon>Pseudonocardiaceae</taxon>
        <taxon>Pseudonocardia</taxon>
    </lineage>
</organism>
<dbReference type="PANTHER" id="PTHR33434:SF2">
    <property type="entry name" value="FATTY ACID-BINDING PROTEIN TM_1468"/>
    <property type="match status" value="1"/>
</dbReference>
<feature type="compositionally biased region" description="Low complexity" evidence="2">
    <location>
        <begin position="31"/>
        <end position="44"/>
    </location>
</feature>
<feature type="region of interest" description="Disordered" evidence="2">
    <location>
        <begin position="1"/>
        <end position="45"/>
    </location>
</feature>
<comment type="caution">
    <text evidence="3">The sequence shown here is derived from an EMBL/GenBank/DDBJ whole genome shotgun (WGS) entry which is preliminary data.</text>
</comment>
<dbReference type="EMBL" id="BSFQ01000003">
    <property type="protein sequence ID" value="GLL10017.1"/>
    <property type="molecule type" value="Genomic_DNA"/>
</dbReference>
<gene>
    <name evidence="3" type="ORF">GCM10017577_11570</name>
</gene>
<dbReference type="SUPFAM" id="SSF82549">
    <property type="entry name" value="DAK1/DegV-like"/>
    <property type="match status" value="1"/>
</dbReference>
<dbReference type="Pfam" id="PF02645">
    <property type="entry name" value="DegV"/>
    <property type="match status" value="1"/>
</dbReference>
<dbReference type="PANTHER" id="PTHR33434">
    <property type="entry name" value="DEGV DOMAIN-CONTAINING PROTEIN DR_1986-RELATED"/>
    <property type="match status" value="1"/>
</dbReference>
<reference evidence="3" key="1">
    <citation type="journal article" date="2014" name="Int. J. Syst. Evol. Microbiol.">
        <title>Complete genome sequence of Corynebacterium casei LMG S-19264T (=DSM 44701T), isolated from a smear-ripened cheese.</title>
        <authorList>
            <consortium name="US DOE Joint Genome Institute (JGI-PGF)"/>
            <person name="Walter F."/>
            <person name="Albersmeier A."/>
            <person name="Kalinowski J."/>
            <person name="Ruckert C."/>
        </authorList>
    </citation>
    <scope>NUCLEOTIDE SEQUENCE</scope>
    <source>
        <strain evidence="3">VKM Ac-1069</strain>
    </source>
</reference>
<proteinExistence type="predicted"/>
<protein>
    <recommendedName>
        <fullName evidence="5">DegV family protein with EDD domain</fullName>
    </recommendedName>
</protein>
<accession>A0A9W6NV37</accession>
<dbReference type="InterPro" id="IPR003797">
    <property type="entry name" value="DegV"/>
</dbReference>
<keyword evidence="4" id="KW-1185">Reference proteome</keyword>
<dbReference type="NCBIfam" id="TIGR00762">
    <property type="entry name" value="DegV"/>
    <property type="match status" value="1"/>
</dbReference>
<dbReference type="GO" id="GO:0008289">
    <property type="term" value="F:lipid binding"/>
    <property type="evidence" value="ECO:0007669"/>
    <property type="project" value="UniProtKB-KW"/>
</dbReference>